<dbReference type="Proteomes" id="UP001596150">
    <property type="component" value="Unassembled WGS sequence"/>
</dbReference>
<organism evidence="2 3">
    <name type="scientific">Kaistia terrae</name>
    <dbReference type="NCBI Taxonomy" id="537017"/>
    <lineage>
        <taxon>Bacteria</taxon>
        <taxon>Pseudomonadati</taxon>
        <taxon>Pseudomonadota</taxon>
        <taxon>Alphaproteobacteria</taxon>
        <taxon>Hyphomicrobiales</taxon>
        <taxon>Kaistiaceae</taxon>
        <taxon>Kaistia</taxon>
    </lineage>
</organism>
<feature type="transmembrane region" description="Helical" evidence="1">
    <location>
        <begin position="54"/>
        <end position="74"/>
    </location>
</feature>
<reference evidence="3" key="1">
    <citation type="journal article" date="2019" name="Int. J. Syst. Evol. Microbiol.">
        <title>The Global Catalogue of Microorganisms (GCM) 10K type strain sequencing project: providing services to taxonomists for standard genome sequencing and annotation.</title>
        <authorList>
            <consortium name="The Broad Institute Genomics Platform"/>
            <consortium name="The Broad Institute Genome Sequencing Center for Infectious Disease"/>
            <person name="Wu L."/>
            <person name="Ma J."/>
        </authorList>
    </citation>
    <scope>NUCLEOTIDE SEQUENCE [LARGE SCALE GENOMIC DNA]</scope>
    <source>
        <strain evidence="3">KACC 12633</strain>
    </source>
</reference>
<comment type="caution">
    <text evidence="2">The sequence shown here is derived from an EMBL/GenBank/DDBJ whole genome shotgun (WGS) entry which is preliminary data.</text>
</comment>
<gene>
    <name evidence="2" type="ORF">ACFPP9_24845</name>
</gene>
<dbReference type="EMBL" id="JBHSML010000031">
    <property type="protein sequence ID" value="MFC5519015.1"/>
    <property type="molecule type" value="Genomic_DNA"/>
</dbReference>
<accession>A0ABW0Q2M5</accession>
<keyword evidence="3" id="KW-1185">Reference proteome</keyword>
<protein>
    <recommendedName>
        <fullName evidence="4">DUF3618 domain-containing protein</fullName>
    </recommendedName>
</protein>
<proteinExistence type="predicted"/>
<dbReference type="RefSeq" id="WP_266346306.1">
    <property type="nucleotide sequence ID" value="NZ_JAPKNH010000015.1"/>
</dbReference>
<sequence>MTRTDDEIRAIVKASVEETLLALGIDTDEPLEAQKDFQHLRAWRTSSETVKRQGLMTAVGILITGLLGLIYLAVRGGP</sequence>
<keyword evidence="1" id="KW-0472">Membrane</keyword>
<evidence type="ECO:0000313" key="2">
    <source>
        <dbReference type="EMBL" id="MFC5519015.1"/>
    </source>
</evidence>
<evidence type="ECO:0000313" key="3">
    <source>
        <dbReference type="Proteomes" id="UP001596150"/>
    </source>
</evidence>
<evidence type="ECO:0000256" key="1">
    <source>
        <dbReference type="SAM" id="Phobius"/>
    </source>
</evidence>
<name>A0ABW0Q2M5_9HYPH</name>
<keyword evidence="1" id="KW-0812">Transmembrane</keyword>
<evidence type="ECO:0008006" key="4">
    <source>
        <dbReference type="Google" id="ProtNLM"/>
    </source>
</evidence>
<keyword evidence="1" id="KW-1133">Transmembrane helix</keyword>